<dbReference type="InterPro" id="IPR007484">
    <property type="entry name" value="Peptidase_M28"/>
</dbReference>
<feature type="domain" description="Peptidase M28" evidence="1">
    <location>
        <begin position="90"/>
        <end position="171"/>
    </location>
</feature>
<dbReference type="EMBL" id="BARS01020579">
    <property type="protein sequence ID" value="GAG08944.1"/>
    <property type="molecule type" value="Genomic_DNA"/>
</dbReference>
<comment type="caution">
    <text evidence="2">The sequence shown here is derived from an EMBL/GenBank/DDBJ whole genome shotgun (WGS) entry which is preliminary data.</text>
</comment>
<protein>
    <recommendedName>
        <fullName evidence="1">Peptidase M28 domain-containing protein</fullName>
    </recommendedName>
</protein>
<evidence type="ECO:0000259" key="1">
    <source>
        <dbReference type="Pfam" id="PF04389"/>
    </source>
</evidence>
<dbReference type="GO" id="GO:0006508">
    <property type="term" value="P:proteolysis"/>
    <property type="evidence" value="ECO:0007669"/>
    <property type="project" value="InterPro"/>
</dbReference>
<dbReference type="Pfam" id="PF04389">
    <property type="entry name" value="Peptidase_M28"/>
    <property type="match status" value="1"/>
</dbReference>
<feature type="non-terminal residue" evidence="2">
    <location>
        <position position="181"/>
    </location>
</feature>
<dbReference type="AlphaFoldDB" id="X0USY8"/>
<accession>X0USY8</accession>
<dbReference type="InterPro" id="IPR045175">
    <property type="entry name" value="M28_fam"/>
</dbReference>
<organism evidence="2">
    <name type="scientific">marine sediment metagenome</name>
    <dbReference type="NCBI Taxonomy" id="412755"/>
    <lineage>
        <taxon>unclassified sequences</taxon>
        <taxon>metagenomes</taxon>
        <taxon>ecological metagenomes</taxon>
    </lineage>
</organism>
<gene>
    <name evidence="2" type="ORF">S01H1_33164</name>
</gene>
<reference evidence="2" key="1">
    <citation type="journal article" date="2014" name="Front. Microbiol.">
        <title>High frequency of phylogenetically diverse reductive dehalogenase-homologous genes in deep subseafloor sedimentary metagenomes.</title>
        <authorList>
            <person name="Kawai M."/>
            <person name="Futagami T."/>
            <person name="Toyoda A."/>
            <person name="Takaki Y."/>
            <person name="Nishi S."/>
            <person name="Hori S."/>
            <person name="Arai W."/>
            <person name="Tsubouchi T."/>
            <person name="Morono Y."/>
            <person name="Uchiyama I."/>
            <person name="Ito T."/>
            <person name="Fujiyama A."/>
            <person name="Inagaki F."/>
            <person name="Takami H."/>
        </authorList>
    </citation>
    <scope>NUCLEOTIDE SEQUENCE</scope>
    <source>
        <strain evidence="2">Expedition CK06-06</strain>
    </source>
</reference>
<proteinExistence type="predicted"/>
<evidence type="ECO:0000313" key="2">
    <source>
        <dbReference type="EMBL" id="GAG08944.1"/>
    </source>
</evidence>
<sequence length="181" mass="19504">MVLGGGMAVMIRMPGESHTGTLPPLTAEQRELSQRLREHVVVLADEIGERNMYHLDALERAADYIAEELGALGYEVAVQEFAVGRDTACNLASELPGAAKADEIVVVGAHYDSVAGCPAANDNGSGVAALIELARMLCRDAPERTVRFVAFANEEPPHFQTGTMGSRHYARACRKRGERVV</sequence>
<dbReference type="Gene3D" id="3.40.630.10">
    <property type="entry name" value="Zn peptidases"/>
    <property type="match status" value="1"/>
</dbReference>
<dbReference type="PANTHER" id="PTHR12147">
    <property type="entry name" value="METALLOPEPTIDASE M28 FAMILY MEMBER"/>
    <property type="match status" value="1"/>
</dbReference>
<name>X0USY8_9ZZZZ</name>
<dbReference type="GO" id="GO:0008235">
    <property type="term" value="F:metalloexopeptidase activity"/>
    <property type="evidence" value="ECO:0007669"/>
    <property type="project" value="InterPro"/>
</dbReference>
<dbReference type="SUPFAM" id="SSF53187">
    <property type="entry name" value="Zn-dependent exopeptidases"/>
    <property type="match status" value="1"/>
</dbReference>
<dbReference type="PANTHER" id="PTHR12147:SF26">
    <property type="entry name" value="PEPTIDASE M28 DOMAIN-CONTAINING PROTEIN"/>
    <property type="match status" value="1"/>
</dbReference>